<feature type="compositionally biased region" description="Basic residues" evidence="12">
    <location>
        <begin position="747"/>
        <end position="757"/>
    </location>
</feature>
<feature type="compositionally biased region" description="Low complexity" evidence="12">
    <location>
        <begin position="412"/>
        <end position="427"/>
    </location>
</feature>
<feature type="domain" description="Helicase C-terminal" evidence="14">
    <location>
        <begin position="216"/>
        <end position="376"/>
    </location>
</feature>
<dbReference type="GO" id="GO:0009266">
    <property type="term" value="P:response to temperature stimulus"/>
    <property type="evidence" value="ECO:0007669"/>
    <property type="project" value="UniProtKB-ARBA"/>
</dbReference>
<reference evidence="16" key="1">
    <citation type="submission" date="2020-10" db="EMBL/GenBank/DDBJ databases">
        <title>Genome sequence of the unusual species of purple photosynthetic bacteria, Phaeovibrio sulfidiphilus DSM 23193, type strain.</title>
        <authorList>
            <person name="Kyndt J.A."/>
            <person name="Meyer T.E."/>
        </authorList>
    </citation>
    <scope>NUCLEOTIDE SEQUENCE</scope>
    <source>
        <strain evidence="16">DSM 23193</strain>
    </source>
</reference>
<dbReference type="GO" id="GO:0005829">
    <property type="term" value="C:cytosol"/>
    <property type="evidence" value="ECO:0007669"/>
    <property type="project" value="TreeGrafter"/>
</dbReference>
<feature type="compositionally biased region" description="Low complexity" evidence="12">
    <location>
        <begin position="633"/>
        <end position="662"/>
    </location>
</feature>
<feature type="compositionally biased region" description="Low complexity" evidence="12">
    <location>
        <begin position="599"/>
        <end position="610"/>
    </location>
</feature>
<evidence type="ECO:0000256" key="7">
    <source>
        <dbReference type="ARBA" id="ARBA00038437"/>
    </source>
</evidence>
<dbReference type="CDD" id="cd18787">
    <property type="entry name" value="SF2_C_DEAD"/>
    <property type="match status" value="1"/>
</dbReference>
<feature type="compositionally biased region" description="Low complexity" evidence="12">
    <location>
        <begin position="765"/>
        <end position="787"/>
    </location>
</feature>
<dbReference type="PROSITE" id="PS00039">
    <property type="entry name" value="DEAD_ATP_HELICASE"/>
    <property type="match status" value="1"/>
</dbReference>
<gene>
    <name evidence="16" type="ORF">IHV25_08405</name>
</gene>
<evidence type="ECO:0000256" key="3">
    <source>
        <dbReference type="ARBA" id="ARBA00022741"/>
    </source>
</evidence>
<dbReference type="EMBL" id="JACZHT010000006">
    <property type="protein sequence ID" value="MBE1237668.1"/>
    <property type="molecule type" value="Genomic_DNA"/>
</dbReference>
<evidence type="ECO:0000256" key="12">
    <source>
        <dbReference type="SAM" id="MobiDB-lite"/>
    </source>
</evidence>
<dbReference type="Pfam" id="PF00271">
    <property type="entry name" value="Helicase_C"/>
    <property type="match status" value="1"/>
</dbReference>
<protein>
    <recommendedName>
        <fullName evidence="9">DEAD-box ATP-dependent RNA helicase RhpA</fullName>
        <ecNumber evidence="1">3.6.4.13</ecNumber>
    </recommendedName>
</protein>
<sequence length="794" mass="83255">MLFADLGLSPDTLRALEDVGYEEPTPIQRMAIPHVMARRDVLGIAQTGTGKTASFTLPMIEILSSGRAKARMPRSLVLAPTRELASQVADNALLYSKYHKLSLALLIGGESLGDQQKILDKGVDILIATPGRLLDLFERGAILLRDVRLLVIDEADRMLDMGFIPDVERIVSLLPARRQTLFFSATMDKEIKRLADAFLTDPVEIRIEPTQKAAELVDQSLVVVPSNDKREALRNLLRREEVTNAFIFCNRKRDVDILNRSLSKHGFDAVALHGDMPQYLRTERLERFKNGEVALLVCSDVAARGIDISDVSHVFNFDVPIHSEDYVHRIGRTGRAGRKGSAFTIASPADRKLVVAIEELLGNPIPRVNLEGFAAPDLEGSGTEDEAPAKGGRNGKSRSRNSRSQGGRERAAPAASATAAPESSQPAARDERRSSEPAGGPGRSQGRHQKRWRDNPQSEVMEMPIDDNAIGFGGFTPAFILEPVVAPEIDEAEELLLAAAEDEDIVLSEDPKAAAGSDSASGRKASSRKKEPRRRSRSRKEDAAGKEALTGEAQDGTEAPAGADGAAANSADAASGDQPDAAPSVVAAEASNDRGTEVAAQDASQPAPASGEADTAAVSSAPASEGDSAPVSGAPEGDAPAAGDVSTEAAAADGTDAPAPKKAATRRKAPAKKAPATPRTKKAAAAKTDDTAAEPVATDAPATDAAATDAPSDEAPAEPVKKPATRTRRKAAPAEEGAGEAPPAKKPATRRASPRRKKAEEAEASEAPAPGADASAAGTPATDAAPSETPDSGA</sequence>
<feature type="compositionally biased region" description="Basic residues" evidence="12">
    <location>
        <begin position="525"/>
        <end position="538"/>
    </location>
</feature>
<dbReference type="InterPro" id="IPR001650">
    <property type="entry name" value="Helicase_C-like"/>
</dbReference>
<dbReference type="Proteomes" id="UP000631034">
    <property type="component" value="Unassembled WGS sequence"/>
</dbReference>
<keyword evidence="5 11" id="KW-0347">Helicase</keyword>
<keyword evidence="3 11" id="KW-0547">Nucleotide-binding</keyword>
<keyword evidence="2" id="KW-0963">Cytoplasm</keyword>
<dbReference type="InterPro" id="IPR011545">
    <property type="entry name" value="DEAD/DEAH_box_helicase_dom"/>
</dbReference>
<dbReference type="PANTHER" id="PTHR47959:SF13">
    <property type="entry name" value="ATP-DEPENDENT RNA HELICASE RHLE"/>
    <property type="match status" value="1"/>
</dbReference>
<dbReference type="AlphaFoldDB" id="A0A8J7CDE3"/>
<dbReference type="GO" id="GO:0003724">
    <property type="term" value="F:RNA helicase activity"/>
    <property type="evidence" value="ECO:0007669"/>
    <property type="project" value="UniProtKB-EC"/>
</dbReference>
<feature type="region of interest" description="Disordered" evidence="12">
    <location>
        <begin position="507"/>
        <end position="794"/>
    </location>
</feature>
<dbReference type="CDD" id="cd00268">
    <property type="entry name" value="DEADc"/>
    <property type="match status" value="1"/>
</dbReference>
<dbReference type="Gene3D" id="3.40.50.300">
    <property type="entry name" value="P-loop containing nucleotide triphosphate hydrolases"/>
    <property type="match status" value="2"/>
</dbReference>
<organism evidence="16 17">
    <name type="scientific">Phaeovibrio sulfidiphilus</name>
    <dbReference type="NCBI Taxonomy" id="1220600"/>
    <lineage>
        <taxon>Bacteria</taxon>
        <taxon>Pseudomonadati</taxon>
        <taxon>Pseudomonadota</taxon>
        <taxon>Alphaproteobacteria</taxon>
        <taxon>Rhodospirillales</taxon>
        <taxon>Rhodospirillaceae</taxon>
        <taxon>Phaeovibrio</taxon>
    </lineage>
</organism>
<evidence type="ECO:0000256" key="8">
    <source>
        <dbReference type="ARBA" id="ARBA00047984"/>
    </source>
</evidence>
<comment type="catalytic activity">
    <reaction evidence="8">
        <text>ATP + H2O = ADP + phosphate + H(+)</text>
        <dbReference type="Rhea" id="RHEA:13065"/>
        <dbReference type="ChEBI" id="CHEBI:15377"/>
        <dbReference type="ChEBI" id="CHEBI:15378"/>
        <dbReference type="ChEBI" id="CHEBI:30616"/>
        <dbReference type="ChEBI" id="CHEBI:43474"/>
        <dbReference type="ChEBI" id="CHEBI:456216"/>
        <dbReference type="EC" id="3.6.4.13"/>
    </reaction>
</comment>
<dbReference type="PANTHER" id="PTHR47959">
    <property type="entry name" value="ATP-DEPENDENT RNA HELICASE RHLE-RELATED"/>
    <property type="match status" value="1"/>
</dbReference>
<feature type="compositionally biased region" description="Low complexity" evidence="12">
    <location>
        <begin position="693"/>
        <end position="710"/>
    </location>
</feature>
<name>A0A8J7CDE3_9PROT</name>
<feature type="short sequence motif" description="Q motif" evidence="10">
    <location>
        <begin position="1"/>
        <end position="29"/>
    </location>
</feature>
<keyword evidence="6 11" id="KW-0067">ATP-binding</keyword>
<evidence type="ECO:0000256" key="6">
    <source>
        <dbReference type="ARBA" id="ARBA00022840"/>
    </source>
</evidence>
<evidence type="ECO:0000259" key="15">
    <source>
        <dbReference type="PROSITE" id="PS51195"/>
    </source>
</evidence>
<dbReference type="FunFam" id="3.40.50.300:FF:000108">
    <property type="entry name" value="ATP-dependent RNA helicase RhlE"/>
    <property type="match status" value="1"/>
</dbReference>
<accession>A0A8J7CDE3</accession>
<keyword evidence="4 11" id="KW-0378">Hydrolase</keyword>
<evidence type="ECO:0000259" key="13">
    <source>
        <dbReference type="PROSITE" id="PS51192"/>
    </source>
</evidence>
<dbReference type="PROSITE" id="PS51195">
    <property type="entry name" value="Q_MOTIF"/>
    <property type="match status" value="1"/>
</dbReference>
<dbReference type="GO" id="GO:0003676">
    <property type="term" value="F:nucleic acid binding"/>
    <property type="evidence" value="ECO:0007669"/>
    <property type="project" value="InterPro"/>
</dbReference>
<dbReference type="SUPFAM" id="SSF52540">
    <property type="entry name" value="P-loop containing nucleoside triphosphate hydrolases"/>
    <property type="match status" value="1"/>
</dbReference>
<dbReference type="PROSITE" id="PS51194">
    <property type="entry name" value="HELICASE_CTER"/>
    <property type="match status" value="1"/>
</dbReference>
<evidence type="ECO:0000313" key="16">
    <source>
        <dbReference type="EMBL" id="MBE1237668.1"/>
    </source>
</evidence>
<dbReference type="InterPro" id="IPR014001">
    <property type="entry name" value="Helicase_ATP-bd"/>
</dbReference>
<evidence type="ECO:0000256" key="4">
    <source>
        <dbReference type="ARBA" id="ARBA00022801"/>
    </source>
</evidence>
<dbReference type="Pfam" id="PF00270">
    <property type="entry name" value="DEAD"/>
    <property type="match status" value="1"/>
</dbReference>
<feature type="region of interest" description="Disordered" evidence="12">
    <location>
        <begin position="376"/>
        <end position="474"/>
    </location>
</feature>
<feature type="compositionally biased region" description="Low complexity" evidence="12">
    <location>
        <begin position="513"/>
        <end position="524"/>
    </location>
</feature>
<dbReference type="GO" id="GO:0042255">
    <property type="term" value="P:ribosome assembly"/>
    <property type="evidence" value="ECO:0007669"/>
    <property type="project" value="UniProtKB-ARBA"/>
</dbReference>
<dbReference type="RefSeq" id="WP_192534673.1">
    <property type="nucleotide sequence ID" value="NZ_JACZHT010000006.1"/>
</dbReference>
<dbReference type="SMART" id="SM00487">
    <property type="entry name" value="DEXDc"/>
    <property type="match status" value="1"/>
</dbReference>
<dbReference type="InterPro" id="IPR014014">
    <property type="entry name" value="RNA_helicase_DEAD_Q_motif"/>
</dbReference>
<feature type="domain" description="Helicase ATP-binding" evidence="13">
    <location>
        <begin position="32"/>
        <end position="205"/>
    </location>
</feature>
<evidence type="ECO:0000259" key="14">
    <source>
        <dbReference type="PROSITE" id="PS51194"/>
    </source>
</evidence>
<feature type="compositionally biased region" description="Low complexity" evidence="12">
    <location>
        <begin position="559"/>
        <end position="577"/>
    </location>
</feature>
<evidence type="ECO:0000256" key="1">
    <source>
        <dbReference type="ARBA" id="ARBA00012552"/>
    </source>
</evidence>
<dbReference type="InterPro" id="IPR050079">
    <property type="entry name" value="DEAD_box_RNA_helicase"/>
</dbReference>
<evidence type="ECO:0000256" key="10">
    <source>
        <dbReference type="PROSITE-ProRule" id="PRU00552"/>
    </source>
</evidence>
<dbReference type="SMART" id="SM00490">
    <property type="entry name" value="HELICc"/>
    <property type="match status" value="1"/>
</dbReference>
<dbReference type="InterPro" id="IPR044742">
    <property type="entry name" value="DEAD/DEAH_RhlB"/>
</dbReference>
<proteinExistence type="inferred from homology"/>
<dbReference type="PROSITE" id="PS51192">
    <property type="entry name" value="HELICASE_ATP_BIND_1"/>
    <property type="match status" value="1"/>
</dbReference>
<evidence type="ECO:0000256" key="9">
    <source>
        <dbReference type="ARBA" id="ARBA00074363"/>
    </source>
</evidence>
<comment type="caution">
    <text evidence="16">The sequence shown here is derived from an EMBL/GenBank/DDBJ whole genome shotgun (WGS) entry which is preliminary data.</text>
</comment>
<evidence type="ECO:0000256" key="5">
    <source>
        <dbReference type="ARBA" id="ARBA00022806"/>
    </source>
</evidence>
<evidence type="ECO:0000256" key="11">
    <source>
        <dbReference type="RuleBase" id="RU000492"/>
    </source>
</evidence>
<feature type="domain" description="DEAD-box RNA helicase Q" evidence="15">
    <location>
        <begin position="1"/>
        <end position="29"/>
    </location>
</feature>
<evidence type="ECO:0000313" key="17">
    <source>
        <dbReference type="Proteomes" id="UP000631034"/>
    </source>
</evidence>
<dbReference type="InterPro" id="IPR027417">
    <property type="entry name" value="P-loop_NTPase"/>
</dbReference>
<evidence type="ECO:0000256" key="2">
    <source>
        <dbReference type="ARBA" id="ARBA00022490"/>
    </source>
</evidence>
<dbReference type="EC" id="3.6.4.13" evidence="1"/>
<comment type="similarity">
    <text evidence="7 11">Belongs to the DEAD box helicase family.</text>
</comment>
<dbReference type="InterPro" id="IPR000629">
    <property type="entry name" value="RNA-helicase_DEAD-box_CS"/>
</dbReference>
<keyword evidence="17" id="KW-1185">Reference proteome</keyword>
<dbReference type="GO" id="GO:0005524">
    <property type="term" value="F:ATP binding"/>
    <property type="evidence" value="ECO:0007669"/>
    <property type="project" value="UniProtKB-KW"/>
</dbReference>
<dbReference type="GO" id="GO:0016787">
    <property type="term" value="F:hydrolase activity"/>
    <property type="evidence" value="ECO:0007669"/>
    <property type="project" value="UniProtKB-KW"/>
</dbReference>